<accession>A0AA40FNB3</accession>
<evidence type="ECO:0000313" key="2">
    <source>
        <dbReference type="Proteomes" id="UP001177670"/>
    </source>
</evidence>
<sequence length="58" mass="6895">MERIYAVPSEMLRVWSIWLGKIGEIADEWQRWLRAHIDFAARLAEELRKADRALKLGE</sequence>
<feature type="non-terminal residue" evidence="1">
    <location>
        <position position="58"/>
    </location>
</feature>
<dbReference type="AlphaFoldDB" id="A0AA40FNB3"/>
<dbReference type="EMBL" id="JAHYIQ010000023">
    <property type="protein sequence ID" value="KAK1122333.1"/>
    <property type="molecule type" value="Genomic_DNA"/>
</dbReference>
<reference evidence="1" key="1">
    <citation type="submission" date="2021-10" db="EMBL/GenBank/DDBJ databases">
        <title>Melipona bicolor Genome sequencing and assembly.</title>
        <authorList>
            <person name="Araujo N.S."/>
            <person name="Arias M.C."/>
        </authorList>
    </citation>
    <scope>NUCLEOTIDE SEQUENCE</scope>
    <source>
        <strain evidence="1">USP_2M_L1-L4_2017</strain>
        <tissue evidence="1">Whole body</tissue>
    </source>
</reference>
<protein>
    <submittedName>
        <fullName evidence="1">Uncharacterized protein</fullName>
    </submittedName>
</protein>
<proteinExistence type="predicted"/>
<dbReference type="Proteomes" id="UP001177670">
    <property type="component" value="Unassembled WGS sequence"/>
</dbReference>
<name>A0AA40FNB3_9HYME</name>
<evidence type="ECO:0000313" key="1">
    <source>
        <dbReference type="EMBL" id="KAK1122333.1"/>
    </source>
</evidence>
<gene>
    <name evidence="1" type="ORF">K0M31_009555</name>
</gene>
<keyword evidence="2" id="KW-1185">Reference proteome</keyword>
<comment type="caution">
    <text evidence="1">The sequence shown here is derived from an EMBL/GenBank/DDBJ whole genome shotgun (WGS) entry which is preliminary data.</text>
</comment>
<organism evidence="1 2">
    <name type="scientific">Melipona bicolor</name>
    <dbReference type="NCBI Taxonomy" id="60889"/>
    <lineage>
        <taxon>Eukaryota</taxon>
        <taxon>Metazoa</taxon>
        <taxon>Ecdysozoa</taxon>
        <taxon>Arthropoda</taxon>
        <taxon>Hexapoda</taxon>
        <taxon>Insecta</taxon>
        <taxon>Pterygota</taxon>
        <taxon>Neoptera</taxon>
        <taxon>Endopterygota</taxon>
        <taxon>Hymenoptera</taxon>
        <taxon>Apocrita</taxon>
        <taxon>Aculeata</taxon>
        <taxon>Apoidea</taxon>
        <taxon>Anthophila</taxon>
        <taxon>Apidae</taxon>
        <taxon>Melipona</taxon>
    </lineage>
</organism>